<dbReference type="GO" id="GO:0046653">
    <property type="term" value="P:tetrahydrofolate metabolic process"/>
    <property type="evidence" value="ECO:0007669"/>
    <property type="project" value="TreeGrafter"/>
</dbReference>
<dbReference type="Gene3D" id="3.40.50.280">
    <property type="entry name" value="Cobalamin-binding domain"/>
    <property type="match status" value="1"/>
</dbReference>
<dbReference type="Pfam" id="PF02607">
    <property type="entry name" value="B12-binding_2"/>
    <property type="match status" value="1"/>
</dbReference>
<dbReference type="InterPro" id="IPR036594">
    <property type="entry name" value="Meth_synthase_dom"/>
</dbReference>
<dbReference type="EMBL" id="LC387970">
    <property type="protein sequence ID" value="BBE38050.1"/>
    <property type="molecule type" value="Genomic_DNA"/>
</dbReference>
<dbReference type="InterPro" id="IPR003759">
    <property type="entry name" value="Cbl-bd_cap"/>
</dbReference>
<dbReference type="PROSITE" id="PS51332">
    <property type="entry name" value="B12_BINDING"/>
    <property type="match status" value="1"/>
</dbReference>
<feature type="domain" description="B12-binding N-terminal" evidence="4">
    <location>
        <begin position="1"/>
        <end position="85"/>
    </location>
</feature>
<dbReference type="SUPFAM" id="SSF47644">
    <property type="entry name" value="Methionine synthase domain"/>
    <property type="match status" value="1"/>
</dbReference>
<reference evidence="5" key="1">
    <citation type="journal article" date="2019" name="ISME J.">
        <title>Genome analyses of uncultured TG2/ZB3 bacteria in 'Margulisbacteria' specifically attached to ectosymbiotic spirochetes of protists in the termite gut.</title>
        <authorList>
            <person name="Utami Y.D."/>
            <person name="Kuwahara H."/>
            <person name="Igai K."/>
            <person name="Murakami T."/>
            <person name="Sugaya K."/>
            <person name="Morikawa T."/>
            <person name="Nagura Y."/>
            <person name="Yuki M."/>
            <person name="Deevong P."/>
            <person name="Inoue T."/>
            <person name="Kihara K."/>
            <person name="Lo N."/>
            <person name="Yamada A."/>
            <person name="Ohkuma M."/>
            <person name="Hongoh Y."/>
        </authorList>
    </citation>
    <scope>NUCLEOTIDE SEQUENCE</scope>
    <source>
        <strain evidence="5">NkOx-clu11_14</strain>
    </source>
</reference>
<dbReference type="SMART" id="SM01018">
    <property type="entry name" value="B12-binding_2"/>
    <property type="match status" value="1"/>
</dbReference>
<sequence length="209" mass="22291">MLENIVKAMTDLEEETLYEAVKKAAASGTDGLEIVASLQKGMEMVGDLFSKNEYFLGELMLSAELFKNCQELMGSGGSKSDAAYGKFILGTVYGDVHDIGKNIVSTVLGCNGFEVIDLGVDVKPEAFIAAIKEHSDAKVVGLSCLLTTAFDALKDCVGQIREAGLDKGRLLMIGGGPVNQRALEYSGADVYTINAQEGFEKARAFVSRA</sequence>
<protein>
    <submittedName>
        <fullName evidence="5">Cobalamin-binding protein homolog</fullName>
    </submittedName>
</protein>
<dbReference type="PROSITE" id="PS51337">
    <property type="entry name" value="B12_BINDING_NTER"/>
    <property type="match status" value="1"/>
</dbReference>
<dbReference type="GO" id="GO:0046872">
    <property type="term" value="F:metal ion binding"/>
    <property type="evidence" value="ECO:0007669"/>
    <property type="project" value="UniProtKB-KW"/>
</dbReference>
<dbReference type="InterPro" id="IPR006158">
    <property type="entry name" value="Cobalamin-bd"/>
</dbReference>
<dbReference type="GO" id="GO:0031419">
    <property type="term" value="F:cobalamin binding"/>
    <property type="evidence" value="ECO:0007669"/>
    <property type="project" value="InterPro"/>
</dbReference>
<dbReference type="SUPFAM" id="SSF52242">
    <property type="entry name" value="Cobalamin (vitamin B12)-binding domain"/>
    <property type="match status" value="1"/>
</dbReference>
<organism evidence="5">
    <name type="scientific">uncultured Treponema sp</name>
    <dbReference type="NCBI Taxonomy" id="162155"/>
    <lineage>
        <taxon>Bacteria</taxon>
        <taxon>Pseudomonadati</taxon>
        <taxon>Spirochaetota</taxon>
        <taxon>Spirochaetia</taxon>
        <taxon>Spirochaetales</taxon>
        <taxon>Treponemataceae</taxon>
        <taxon>Treponema</taxon>
        <taxon>environmental samples</taxon>
    </lineage>
</organism>
<dbReference type="InterPro" id="IPR050554">
    <property type="entry name" value="Met_Synthase/Corrinoid"/>
</dbReference>
<dbReference type="PANTHER" id="PTHR45833">
    <property type="entry name" value="METHIONINE SYNTHASE"/>
    <property type="match status" value="1"/>
</dbReference>
<dbReference type="GO" id="GO:0005829">
    <property type="term" value="C:cytosol"/>
    <property type="evidence" value="ECO:0007669"/>
    <property type="project" value="TreeGrafter"/>
</dbReference>
<name>A0A387JU70_9SPIR</name>
<evidence type="ECO:0000313" key="5">
    <source>
        <dbReference type="EMBL" id="BBE38050.1"/>
    </source>
</evidence>
<accession>A0A387JU70</accession>
<evidence type="ECO:0000259" key="4">
    <source>
        <dbReference type="PROSITE" id="PS51337"/>
    </source>
</evidence>
<proteinExistence type="predicted"/>
<dbReference type="GO" id="GO:0050667">
    <property type="term" value="P:homocysteine metabolic process"/>
    <property type="evidence" value="ECO:0007669"/>
    <property type="project" value="TreeGrafter"/>
</dbReference>
<dbReference type="InterPro" id="IPR036724">
    <property type="entry name" value="Cobalamin-bd_sf"/>
</dbReference>
<dbReference type="Gene3D" id="1.10.1240.10">
    <property type="entry name" value="Methionine synthase domain"/>
    <property type="match status" value="1"/>
</dbReference>
<dbReference type="AlphaFoldDB" id="A0A387JU70"/>
<keyword evidence="1" id="KW-0479">Metal-binding</keyword>
<dbReference type="GO" id="GO:0008705">
    <property type="term" value="F:methionine synthase activity"/>
    <property type="evidence" value="ECO:0007669"/>
    <property type="project" value="TreeGrafter"/>
</dbReference>
<dbReference type="PANTHER" id="PTHR45833:SF1">
    <property type="entry name" value="METHIONINE SYNTHASE"/>
    <property type="match status" value="1"/>
</dbReference>
<gene>
    <name evidence="5" type="primary">mtvC</name>
</gene>
<evidence type="ECO:0000259" key="3">
    <source>
        <dbReference type="PROSITE" id="PS51332"/>
    </source>
</evidence>
<keyword evidence="2" id="KW-0170">Cobalt</keyword>
<dbReference type="Pfam" id="PF02310">
    <property type="entry name" value="B12-binding"/>
    <property type="match status" value="1"/>
</dbReference>
<feature type="domain" description="B12-binding" evidence="3">
    <location>
        <begin position="84"/>
        <end position="209"/>
    </location>
</feature>
<evidence type="ECO:0000256" key="2">
    <source>
        <dbReference type="ARBA" id="ARBA00023285"/>
    </source>
</evidence>
<evidence type="ECO:0000256" key="1">
    <source>
        <dbReference type="ARBA" id="ARBA00022723"/>
    </source>
</evidence>